<gene>
    <name evidence="2" type="ORF">BGZ95_006512</name>
</gene>
<comment type="caution">
    <text evidence="2">The sequence shown here is derived from an EMBL/GenBank/DDBJ whole genome shotgun (WGS) entry which is preliminary data.</text>
</comment>
<keyword evidence="3" id="KW-1185">Reference proteome</keyword>
<name>A0AAD4D0X5_9FUNG</name>
<dbReference type="Proteomes" id="UP001194580">
    <property type="component" value="Unassembled WGS sequence"/>
</dbReference>
<feature type="region of interest" description="Disordered" evidence="1">
    <location>
        <begin position="1"/>
        <end position="65"/>
    </location>
</feature>
<sequence>MADFSDELDGYLKARTATEDQERRETAAANAAADALFGHSFAHPHPNGFQATQDAPAFAQHPVTQ</sequence>
<evidence type="ECO:0000256" key="1">
    <source>
        <dbReference type="SAM" id="MobiDB-lite"/>
    </source>
</evidence>
<reference evidence="2" key="1">
    <citation type="journal article" date="2020" name="Fungal Divers.">
        <title>Resolving the Mortierellaceae phylogeny through synthesis of multi-gene phylogenetics and phylogenomics.</title>
        <authorList>
            <person name="Vandepol N."/>
            <person name="Liber J."/>
            <person name="Desiro A."/>
            <person name="Na H."/>
            <person name="Kennedy M."/>
            <person name="Barry K."/>
            <person name="Grigoriev I.V."/>
            <person name="Miller A.N."/>
            <person name="O'Donnell K."/>
            <person name="Stajich J.E."/>
            <person name="Bonito G."/>
        </authorList>
    </citation>
    <scope>NUCLEOTIDE SEQUENCE</scope>
    <source>
        <strain evidence="2">NRRL 28262</strain>
    </source>
</reference>
<organism evidence="2 3">
    <name type="scientific">Linnemannia exigua</name>
    <dbReference type="NCBI Taxonomy" id="604196"/>
    <lineage>
        <taxon>Eukaryota</taxon>
        <taxon>Fungi</taxon>
        <taxon>Fungi incertae sedis</taxon>
        <taxon>Mucoromycota</taxon>
        <taxon>Mortierellomycotina</taxon>
        <taxon>Mortierellomycetes</taxon>
        <taxon>Mortierellales</taxon>
        <taxon>Mortierellaceae</taxon>
        <taxon>Linnemannia</taxon>
    </lineage>
</organism>
<dbReference type="AlphaFoldDB" id="A0AAD4D0X5"/>
<feature type="compositionally biased region" description="Basic and acidic residues" evidence="1">
    <location>
        <begin position="10"/>
        <end position="26"/>
    </location>
</feature>
<dbReference type="EMBL" id="JAAAIL010003032">
    <property type="protein sequence ID" value="KAG0252858.1"/>
    <property type="molecule type" value="Genomic_DNA"/>
</dbReference>
<accession>A0AAD4D0X5</accession>
<feature type="non-terminal residue" evidence="2">
    <location>
        <position position="65"/>
    </location>
</feature>
<evidence type="ECO:0000313" key="2">
    <source>
        <dbReference type="EMBL" id="KAG0252858.1"/>
    </source>
</evidence>
<proteinExistence type="predicted"/>
<protein>
    <submittedName>
        <fullName evidence="2">Uncharacterized protein</fullName>
    </submittedName>
</protein>
<evidence type="ECO:0000313" key="3">
    <source>
        <dbReference type="Proteomes" id="UP001194580"/>
    </source>
</evidence>